<dbReference type="AlphaFoldDB" id="A0AAV7EKQ3"/>
<gene>
    <name evidence="1" type="ORF">H6P81_009274</name>
</gene>
<evidence type="ECO:0000313" key="1">
    <source>
        <dbReference type="EMBL" id="KAG9449309.1"/>
    </source>
</evidence>
<dbReference type="PANTHER" id="PTHR35510:SF1">
    <property type="entry name" value="DBH-LIKE MONOOXYGENASE"/>
    <property type="match status" value="1"/>
</dbReference>
<dbReference type="PANTHER" id="PTHR35510">
    <property type="entry name" value="DBH-LIKE MONOOXYGENASE"/>
    <property type="match status" value="1"/>
</dbReference>
<organism evidence="1 2">
    <name type="scientific">Aristolochia fimbriata</name>
    <name type="common">White veined hardy Dutchman's pipe vine</name>
    <dbReference type="NCBI Taxonomy" id="158543"/>
    <lineage>
        <taxon>Eukaryota</taxon>
        <taxon>Viridiplantae</taxon>
        <taxon>Streptophyta</taxon>
        <taxon>Embryophyta</taxon>
        <taxon>Tracheophyta</taxon>
        <taxon>Spermatophyta</taxon>
        <taxon>Magnoliopsida</taxon>
        <taxon>Magnoliidae</taxon>
        <taxon>Piperales</taxon>
        <taxon>Aristolochiaceae</taxon>
        <taxon>Aristolochia</taxon>
    </lineage>
</organism>
<dbReference type="EMBL" id="JAINDJ010000004">
    <property type="protein sequence ID" value="KAG9449309.1"/>
    <property type="molecule type" value="Genomic_DNA"/>
</dbReference>
<accession>A0AAV7EKQ3</accession>
<proteinExistence type="predicted"/>
<protein>
    <submittedName>
        <fullName evidence="1">Uncharacterized protein</fullName>
    </submittedName>
</protein>
<comment type="caution">
    <text evidence="1">The sequence shown here is derived from an EMBL/GenBank/DDBJ whole genome shotgun (WGS) entry which is preliminary data.</text>
</comment>
<keyword evidence="2" id="KW-1185">Reference proteome</keyword>
<sequence length="239" mass="26598">MASYLSVKSKRKDFEEVYDDFSDFSLSSPARKIRRLDAELPPIMEEEEPMIPPVFDQHIPEEQPRAPVVIEELPPAPLNEERALVLYKPMAAPFLQSPTTSGLSFKVHTQLIPGFNDQMFWSGPSELIRNAENEERERSNNCMAVVPWTPSSIPTGEAMGVSAPGNNLSEVMEAETAEATSMEVEDESNSFFSQGETGGSAADAVMVADRSESPQQQWPQHCMTAQLSRNSSTPVMWSW</sequence>
<reference evidence="1 2" key="1">
    <citation type="submission" date="2021-07" db="EMBL/GenBank/DDBJ databases">
        <title>The Aristolochia fimbriata genome: insights into angiosperm evolution, floral development and chemical biosynthesis.</title>
        <authorList>
            <person name="Jiao Y."/>
        </authorList>
    </citation>
    <scope>NUCLEOTIDE SEQUENCE [LARGE SCALE GENOMIC DNA]</scope>
    <source>
        <strain evidence="1">IBCAS-2021</strain>
        <tissue evidence="1">Leaf</tissue>
    </source>
</reference>
<name>A0AAV7EKQ3_ARIFI</name>
<dbReference type="Proteomes" id="UP000825729">
    <property type="component" value="Unassembled WGS sequence"/>
</dbReference>
<evidence type="ECO:0000313" key="2">
    <source>
        <dbReference type="Proteomes" id="UP000825729"/>
    </source>
</evidence>